<evidence type="ECO:0000256" key="8">
    <source>
        <dbReference type="ARBA" id="ARBA00038159"/>
    </source>
</evidence>
<evidence type="ECO:0000256" key="5">
    <source>
        <dbReference type="ARBA" id="ARBA00023136"/>
    </source>
</evidence>
<keyword evidence="4 10" id="KW-1133">Transmembrane helix</keyword>
<dbReference type="PANTHER" id="PTHR35518:SF2">
    <property type="entry name" value="MAINTENANCE OF TELOMERE CAPPING PROTEIN 6"/>
    <property type="match status" value="1"/>
</dbReference>
<organism evidence="13 14">
    <name type="scientific">Kluyveromyces dobzhanskii CBS 2104</name>
    <dbReference type="NCBI Taxonomy" id="1427455"/>
    <lineage>
        <taxon>Eukaryota</taxon>
        <taxon>Fungi</taxon>
        <taxon>Dikarya</taxon>
        <taxon>Ascomycota</taxon>
        <taxon>Saccharomycotina</taxon>
        <taxon>Saccharomycetes</taxon>
        <taxon>Saccharomycetales</taxon>
        <taxon>Saccharomycetaceae</taxon>
        <taxon>Kluyveromyces</taxon>
    </lineage>
</organism>
<evidence type="ECO:0000256" key="2">
    <source>
        <dbReference type="ARBA" id="ARBA00022692"/>
    </source>
</evidence>
<dbReference type="Pfam" id="PF25506">
    <property type="entry name" value="TIM-barrel_MTC6"/>
    <property type="match status" value="1"/>
</dbReference>
<sequence>MLLSYLYLVSLWTLRGLVQAQEWPSYSDEMIYAIRSQRDLMVNVSIDQVPLPGIALKHTLLQNSATNETESLQTVLALLNHGIQAFKLDLRFDTSTEEWVLHGTNTRFAEVLGIFNKFIVGTNTNLDANLLTVLLQFDNETLSNSDKVKNTNFTAVIHGALNTGYVYSLADLAHDRAQNYTLSIDGYSDTGWVGLSRFLFDVKRRVVFGFMNGDDIFSDEDRNSLVFPSETFHYVTDSSTVSCPLDTVDSIMHVSELQWRFLEGNFGYDDFLPYLECGYSLVLTDPIDILHIADDPMFLREISSLLLWSWNSTDPTDRLPSSEEETQSEANSQYIAYRCGAFNFNKNDDLDPFKIANCYSNLPYLCRYGDRAYIWNVSQDSGTFFETDDDVCPTGYKFGIPRTPLQQRSLRLYLQDAGVSKLDFWIDINSISVSNCWISGGPYAACSYQKYGSRRNYIAMTVPTSSIALVLLLVIFYFNWVHVPIQDNRNNWKRILNAYSKEELEGVPS</sequence>
<dbReference type="GO" id="GO:0016020">
    <property type="term" value="C:membrane"/>
    <property type="evidence" value="ECO:0007669"/>
    <property type="project" value="UniProtKB-SubCell"/>
</dbReference>
<feature type="transmembrane region" description="Helical" evidence="10">
    <location>
        <begin position="457"/>
        <end position="480"/>
    </location>
</feature>
<comment type="caution">
    <text evidence="13">The sequence shown here is derived from an EMBL/GenBank/DDBJ whole genome shotgun (WGS) entry which is preliminary data.</text>
</comment>
<accession>A0A0A8L6Y6</accession>
<dbReference type="PANTHER" id="PTHR35518">
    <property type="entry name" value="MAINTENANCE OF TELOMOERE CAPPING"/>
    <property type="match status" value="1"/>
</dbReference>
<protein>
    <recommendedName>
        <fullName evidence="9">Maintenance of telomere capping protein 6</fullName>
    </recommendedName>
</protein>
<evidence type="ECO:0000256" key="9">
    <source>
        <dbReference type="ARBA" id="ARBA00039865"/>
    </source>
</evidence>
<feature type="domain" description="MTC6 partial TIM-barrel" evidence="12">
    <location>
        <begin position="24"/>
        <end position="292"/>
    </location>
</feature>
<dbReference type="Proteomes" id="UP000031516">
    <property type="component" value="Unassembled WGS sequence"/>
</dbReference>
<evidence type="ECO:0000256" key="6">
    <source>
        <dbReference type="ARBA" id="ARBA00023180"/>
    </source>
</evidence>
<evidence type="ECO:0000259" key="12">
    <source>
        <dbReference type="Pfam" id="PF25506"/>
    </source>
</evidence>
<comment type="function">
    <text evidence="7">May be involved in telomere capping.</text>
</comment>
<evidence type="ECO:0000256" key="11">
    <source>
        <dbReference type="SAM" id="SignalP"/>
    </source>
</evidence>
<evidence type="ECO:0000313" key="14">
    <source>
        <dbReference type="Proteomes" id="UP000031516"/>
    </source>
</evidence>
<dbReference type="OrthoDB" id="5573651at2759"/>
<dbReference type="AlphaFoldDB" id="A0A0A8L6Y6"/>
<dbReference type="EMBL" id="CCBQ010000040">
    <property type="protein sequence ID" value="CDO94786.1"/>
    <property type="molecule type" value="Genomic_DNA"/>
</dbReference>
<evidence type="ECO:0000256" key="4">
    <source>
        <dbReference type="ARBA" id="ARBA00022989"/>
    </source>
</evidence>
<evidence type="ECO:0000256" key="10">
    <source>
        <dbReference type="SAM" id="Phobius"/>
    </source>
</evidence>
<feature type="signal peptide" evidence="11">
    <location>
        <begin position="1"/>
        <end position="20"/>
    </location>
</feature>
<comment type="subcellular location">
    <subcellularLocation>
        <location evidence="1">Membrane</location>
        <topology evidence="1">Single-pass type I membrane protein</topology>
    </subcellularLocation>
</comment>
<reference evidence="13 14" key="1">
    <citation type="submission" date="2014-03" db="EMBL/GenBank/DDBJ databases">
        <title>The genome of Kluyveromyces dobzhanskii.</title>
        <authorList>
            <person name="Nystedt B."/>
            <person name="Astrom S."/>
        </authorList>
    </citation>
    <scope>NUCLEOTIDE SEQUENCE [LARGE SCALE GENOMIC DNA]</scope>
    <source>
        <strain evidence="13 14">CBS 2104</strain>
    </source>
</reference>
<comment type="similarity">
    <text evidence="8">Belongs to the MTC6 family.</text>
</comment>
<name>A0A0A8L6Y6_9SACH</name>
<dbReference type="InterPro" id="IPR051008">
    <property type="entry name" value="Telomere_Capping_Maintenance"/>
</dbReference>
<proteinExistence type="inferred from homology"/>
<gene>
    <name evidence="13" type="ORF">KLDO_g3042</name>
</gene>
<feature type="chain" id="PRO_5002039284" description="Maintenance of telomere capping protein 6" evidence="11">
    <location>
        <begin position="21"/>
        <end position="509"/>
    </location>
</feature>
<dbReference type="InterPro" id="IPR057530">
    <property type="entry name" value="TIM-barrel_MTC6"/>
</dbReference>
<keyword evidence="5 10" id="KW-0472">Membrane</keyword>
<keyword evidence="3 11" id="KW-0732">Signal</keyword>
<evidence type="ECO:0000256" key="7">
    <source>
        <dbReference type="ARBA" id="ARBA00037703"/>
    </source>
</evidence>
<keyword evidence="2 10" id="KW-0812">Transmembrane</keyword>
<keyword evidence="6" id="KW-0325">Glycoprotein</keyword>
<evidence type="ECO:0000256" key="1">
    <source>
        <dbReference type="ARBA" id="ARBA00004479"/>
    </source>
</evidence>
<evidence type="ECO:0000313" key="13">
    <source>
        <dbReference type="EMBL" id="CDO94786.1"/>
    </source>
</evidence>
<evidence type="ECO:0000256" key="3">
    <source>
        <dbReference type="ARBA" id="ARBA00022729"/>
    </source>
</evidence>
<keyword evidence="14" id="KW-1185">Reference proteome</keyword>